<gene>
    <name evidence="5" type="primary">LOC107479886</name>
</gene>
<feature type="repeat" description="TPR" evidence="3">
    <location>
        <begin position="39"/>
        <end position="72"/>
    </location>
</feature>
<dbReference type="GeneID" id="107479886"/>
<dbReference type="InterPro" id="IPR019734">
    <property type="entry name" value="TPR_rpt"/>
</dbReference>
<accession>A0A9C6TDK6</accession>
<reference evidence="4" key="2">
    <citation type="journal article" date="2016" name="Nat. Genet.">
        <title>The genome sequences of Arachis duranensis and Arachis ipaensis, the diploid ancestors of cultivated peanut.</title>
        <authorList>
            <person name="Bertioli D.J."/>
            <person name="Cannon S.B."/>
            <person name="Froenicke L."/>
            <person name="Huang G."/>
            <person name="Farmer A.D."/>
            <person name="Cannon E.K."/>
            <person name="Liu X."/>
            <person name="Gao D."/>
            <person name="Clevenger J."/>
            <person name="Dash S."/>
            <person name="Ren L."/>
            <person name="Moretzsohn M.C."/>
            <person name="Shirasawa K."/>
            <person name="Huang W."/>
            <person name="Vidigal B."/>
            <person name="Abernathy B."/>
            <person name="Chu Y."/>
            <person name="Niederhuth C.E."/>
            <person name="Umale P."/>
            <person name="Araujo A.C."/>
            <person name="Kozik A."/>
            <person name="Kim K.D."/>
            <person name="Burow M.D."/>
            <person name="Varshney R.K."/>
            <person name="Wang X."/>
            <person name="Zhang X."/>
            <person name="Barkley N."/>
            <person name="Guimaraes P.M."/>
            <person name="Isobe S."/>
            <person name="Guo B."/>
            <person name="Liao B."/>
            <person name="Stalker H.T."/>
            <person name="Schmitz R.J."/>
            <person name="Scheffler B.E."/>
            <person name="Leal-Bertioli S.C."/>
            <person name="Xun X."/>
            <person name="Jackson S.A."/>
            <person name="Michelmore R."/>
            <person name="Ozias-Akins P."/>
        </authorList>
    </citation>
    <scope>NUCLEOTIDE SEQUENCE [LARGE SCALE GENOMIC DNA]</scope>
    <source>
        <strain evidence="4">cv. V14167</strain>
    </source>
</reference>
<dbReference type="Pfam" id="PF00515">
    <property type="entry name" value="TPR_1"/>
    <property type="match status" value="1"/>
</dbReference>
<name>A0A9C6TDK6_ARADU</name>
<dbReference type="Proteomes" id="UP000515211">
    <property type="component" value="Chromosome 3"/>
</dbReference>
<dbReference type="KEGG" id="adu:107479886"/>
<dbReference type="PANTHER" id="PTHR11242:SF0">
    <property type="entry name" value="TPR_REGION DOMAIN-CONTAINING PROTEIN"/>
    <property type="match status" value="1"/>
</dbReference>
<dbReference type="InterPro" id="IPR011990">
    <property type="entry name" value="TPR-like_helical_dom_sf"/>
</dbReference>
<keyword evidence="5" id="KW-0413">Isomerase</keyword>
<dbReference type="RefSeq" id="XP_052114611.1">
    <property type="nucleotide sequence ID" value="XM_052258651.1"/>
</dbReference>
<evidence type="ECO:0000313" key="4">
    <source>
        <dbReference type="Proteomes" id="UP000515211"/>
    </source>
</evidence>
<reference evidence="5" key="1">
    <citation type="journal article" date="2014" name="PLoS ONE">
        <title>Comparisons of De Novo Transcriptome Assemblers in Diploid and Polyploid Species Using Peanut (Arachis spp.) RNA-Seq Data.</title>
        <authorList>
            <person name="Chopra R."/>
            <person name="Burow G."/>
            <person name="Farmer A."/>
            <person name="Mudge J."/>
            <person name="Simpson C.E."/>
            <person name="Burow M.D."/>
        </authorList>
    </citation>
    <scope>NUCLEOTIDE SEQUENCE</scope>
</reference>
<dbReference type="PROSITE" id="PS50005">
    <property type="entry name" value="TPR"/>
    <property type="match status" value="1"/>
</dbReference>
<dbReference type="InterPro" id="IPR039663">
    <property type="entry name" value="AIP/AIPL1/TTC9"/>
</dbReference>
<dbReference type="GO" id="GO:0016853">
    <property type="term" value="F:isomerase activity"/>
    <property type="evidence" value="ECO:0007669"/>
    <property type="project" value="UniProtKB-KW"/>
</dbReference>
<dbReference type="SMART" id="SM00028">
    <property type="entry name" value="TPR"/>
    <property type="match status" value="1"/>
</dbReference>
<protein>
    <submittedName>
        <fullName evidence="5">Peptidyl-prolyl cis-trans isomerase CYP40</fullName>
    </submittedName>
</protein>
<evidence type="ECO:0000256" key="2">
    <source>
        <dbReference type="ARBA" id="ARBA00022803"/>
    </source>
</evidence>
<evidence type="ECO:0000313" key="5">
    <source>
        <dbReference type="RefSeq" id="XP_052114611.1"/>
    </source>
</evidence>
<dbReference type="AlphaFoldDB" id="A0A9C6TDK6"/>
<proteinExistence type="predicted"/>
<keyword evidence="1" id="KW-0677">Repeat</keyword>
<dbReference type="Gene3D" id="1.25.40.10">
    <property type="entry name" value="Tetratricopeptide repeat domain"/>
    <property type="match status" value="1"/>
</dbReference>
<dbReference type="PANTHER" id="PTHR11242">
    <property type="entry name" value="ARYL HYDROCARBON RECEPTOR INTERACTING PROTEIN RELATED"/>
    <property type="match status" value="1"/>
</dbReference>
<evidence type="ECO:0000256" key="1">
    <source>
        <dbReference type="ARBA" id="ARBA00022737"/>
    </source>
</evidence>
<keyword evidence="2 3" id="KW-0802">TPR repeat</keyword>
<reference evidence="5" key="3">
    <citation type="submission" date="2025-08" db="UniProtKB">
        <authorList>
            <consortium name="RefSeq"/>
        </authorList>
    </citation>
    <scope>IDENTIFICATION</scope>
</reference>
<dbReference type="SUPFAM" id="SSF48452">
    <property type="entry name" value="TPR-like"/>
    <property type="match status" value="1"/>
</dbReference>
<keyword evidence="4" id="KW-1185">Reference proteome</keyword>
<evidence type="ECO:0000256" key="3">
    <source>
        <dbReference type="PROSITE-ProRule" id="PRU00339"/>
    </source>
</evidence>
<organism evidence="4 5">
    <name type="scientific">Arachis duranensis</name>
    <name type="common">Wild peanut</name>
    <dbReference type="NCBI Taxonomy" id="130453"/>
    <lineage>
        <taxon>Eukaryota</taxon>
        <taxon>Viridiplantae</taxon>
        <taxon>Streptophyta</taxon>
        <taxon>Embryophyta</taxon>
        <taxon>Tracheophyta</taxon>
        <taxon>Spermatophyta</taxon>
        <taxon>Magnoliopsida</taxon>
        <taxon>eudicotyledons</taxon>
        <taxon>Gunneridae</taxon>
        <taxon>Pentapetalae</taxon>
        <taxon>rosids</taxon>
        <taxon>fabids</taxon>
        <taxon>Fabales</taxon>
        <taxon>Fabaceae</taxon>
        <taxon>Papilionoideae</taxon>
        <taxon>50 kb inversion clade</taxon>
        <taxon>dalbergioids sensu lato</taxon>
        <taxon>Dalbergieae</taxon>
        <taxon>Pterocarpus clade</taxon>
        <taxon>Arachis</taxon>
    </lineage>
</organism>
<sequence length="86" mass="9567">MTPEEALSEILQACKLKLGDLKGALFDAEFALHEEDNNVKAFFRQGQAHMALHDIDAAVESFKNALVLEPNDVSSYDHIRGKIKIV</sequence>